<keyword evidence="3" id="KW-1185">Reference proteome</keyword>
<evidence type="ECO:0000313" key="3">
    <source>
        <dbReference type="Proteomes" id="UP000604737"/>
    </source>
</evidence>
<comment type="caution">
    <text evidence="2">The sequence shown here is derived from an EMBL/GenBank/DDBJ whole genome shotgun (WGS) entry which is preliminary data.</text>
</comment>
<sequence>MICRLSGVCASRSLHDTPRSSSTRKTGASRENDRLDRAVMASDDGQLNPDWVEWLMG</sequence>
<feature type="region of interest" description="Disordered" evidence="1">
    <location>
        <begin position="12"/>
        <end position="35"/>
    </location>
</feature>
<proteinExistence type="predicted"/>
<accession>A0ABQ3H108</accession>
<protein>
    <submittedName>
        <fullName evidence="2">Uncharacterized protein</fullName>
    </submittedName>
</protein>
<reference evidence="3" key="1">
    <citation type="journal article" date="2019" name="Int. J. Syst. Evol. Microbiol.">
        <title>The Global Catalogue of Microorganisms (GCM) 10K type strain sequencing project: providing services to taxonomists for standard genome sequencing and annotation.</title>
        <authorList>
            <consortium name="The Broad Institute Genomics Platform"/>
            <consortium name="The Broad Institute Genome Sequencing Center for Infectious Disease"/>
            <person name="Wu L."/>
            <person name="Ma J."/>
        </authorList>
    </citation>
    <scope>NUCLEOTIDE SEQUENCE [LARGE SCALE GENOMIC DNA]</scope>
    <source>
        <strain evidence="3">KCTC 23701</strain>
    </source>
</reference>
<dbReference type="EMBL" id="BMYO01000003">
    <property type="protein sequence ID" value="GHD59744.1"/>
    <property type="molecule type" value="Genomic_DNA"/>
</dbReference>
<gene>
    <name evidence="2" type="ORF">GCM10007350_11410</name>
</gene>
<evidence type="ECO:0000313" key="2">
    <source>
        <dbReference type="EMBL" id="GHD59744.1"/>
    </source>
</evidence>
<name>A0ABQ3H108_9NEIS</name>
<dbReference type="Proteomes" id="UP000604737">
    <property type="component" value="Unassembled WGS sequence"/>
</dbReference>
<evidence type="ECO:0000256" key="1">
    <source>
        <dbReference type="SAM" id="MobiDB-lite"/>
    </source>
</evidence>
<organism evidence="2 3">
    <name type="scientific">Jeongeupia chitinilytica</name>
    <dbReference type="NCBI Taxonomy" id="1041641"/>
    <lineage>
        <taxon>Bacteria</taxon>
        <taxon>Pseudomonadati</taxon>
        <taxon>Pseudomonadota</taxon>
        <taxon>Betaproteobacteria</taxon>
        <taxon>Neisseriales</taxon>
        <taxon>Chitinibacteraceae</taxon>
        <taxon>Jeongeupia</taxon>
    </lineage>
</organism>